<feature type="region of interest" description="Disordered" evidence="1">
    <location>
        <begin position="1"/>
        <end position="23"/>
    </location>
</feature>
<feature type="non-terminal residue" evidence="2">
    <location>
        <position position="1"/>
    </location>
</feature>
<accession>A0A392VT02</accession>
<dbReference type="AlphaFoldDB" id="A0A392VT02"/>
<evidence type="ECO:0000256" key="1">
    <source>
        <dbReference type="SAM" id="MobiDB-lite"/>
    </source>
</evidence>
<dbReference type="EMBL" id="LXQA011261181">
    <property type="protein sequence ID" value="MCI91047.1"/>
    <property type="molecule type" value="Genomic_DNA"/>
</dbReference>
<evidence type="ECO:0000313" key="3">
    <source>
        <dbReference type="Proteomes" id="UP000265520"/>
    </source>
</evidence>
<organism evidence="2 3">
    <name type="scientific">Trifolium medium</name>
    <dbReference type="NCBI Taxonomy" id="97028"/>
    <lineage>
        <taxon>Eukaryota</taxon>
        <taxon>Viridiplantae</taxon>
        <taxon>Streptophyta</taxon>
        <taxon>Embryophyta</taxon>
        <taxon>Tracheophyta</taxon>
        <taxon>Spermatophyta</taxon>
        <taxon>Magnoliopsida</taxon>
        <taxon>eudicotyledons</taxon>
        <taxon>Gunneridae</taxon>
        <taxon>Pentapetalae</taxon>
        <taxon>rosids</taxon>
        <taxon>fabids</taxon>
        <taxon>Fabales</taxon>
        <taxon>Fabaceae</taxon>
        <taxon>Papilionoideae</taxon>
        <taxon>50 kb inversion clade</taxon>
        <taxon>NPAAA clade</taxon>
        <taxon>Hologalegina</taxon>
        <taxon>IRL clade</taxon>
        <taxon>Trifolieae</taxon>
        <taxon>Trifolium</taxon>
    </lineage>
</organism>
<sequence length="23" mass="2452">ALTEGQSLMRSYPAALTEGQSLK</sequence>
<protein>
    <submittedName>
        <fullName evidence="2">Uncharacterized protein</fullName>
    </submittedName>
</protein>
<comment type="caution">
    <text evidence="2">The sequence shown here is derived from an EMBL/GenBank/DDBJ whole genome shotgun (WGS) entry which is preliminary data.</text>
</comment>
<proteinExistence type="predicted"/>
<keyword evidence="3" id="KW-1185">Reference proteome</keyword>
<reference evidence="2 3" key="1">
    <citation type="journal article" date="2018" name="Front. Plant Sci.">
        <title>Red Clover (Trifolium pratense) and Zigzag Clover (T. medium) - A Picture of Genomic Similarities and Differences.</title>
        <authorList>
            <person name="Dluhosova J."/>
            <person name="Istvanek J."/>
            <person name="Nedelnik J."/>
            <person name="Repkova J."/>
        </authorList>
    </citation>
    <scope>NUCLEOTIDE SEQUENCE [LARGE SCALE GENOMIC DNA]</scope>
    <source>
        <strain evidence="3">cv. 10/8</strain>
        <tissue evidence="2">Leaf</tissue>
    </source>
</reference>
<evidence type="ECO:0000313" key="2">
    <source>
        <dbReference type="EMBL" id="MCI91047.1"/>
    </source>
</evidence>
<name>A0A392VT02_9FABA</name>
<dbReference type="Proteomes" id="UP000265520">
    <property type="component" value="Unassembled WGS sequence"/>
</dbReference>